<comment type="caution">
    <text evidence="1">The sequence shown here is derived from an EMBL/GenBank/DDBJ whole genome shotgun (WGS) entry which is preliminary data.</text>
</comment>
<name>A0A2M7W3A5_9BACT</name>
<proteinExistence type="predicted"/>
<evidence type="ECO:0000313" key="1">
    <source>
        <dbReference type="EMBL" id="PJA15968.1"/>
    </source>
</evidence>
<dbReference type="EMBL" id="PFQB01000002">
    <property type="protein sequence ID" value="PJA15968.1"/>
    <property type="molecule type" value="Genomic_DNA"/>
</dbReference>
<protein>
    <submittedName>
        <fullName evidence="1">Uncharacterized protein</fullName>
    </submittedName>
</protein>
<reference evidence="2" key="1">
    <citation type="submission" date="2017-09" db="EMBL/GenBank/DDBJ databases">
        <title>Depth-based differentiation of microbial function through sediment-hosted aquifers and enrichment of novel symbionts in the deep terrestrial subsurface.</title>
        <authorList>
            <person name="Probst A.J."/>
            <person name="Ladd B."/>
            <person name="Jarett J.K."/>
            <person name="Geller-Mcgrath D.E."/>
            <person name="Sieber C.M.K."/>
            <person name="Emerson J.B."/>
            <person name="Anantharaman K."/>
            <person name="Thomas B.C."/>
            <person name="Malmstrom R."/>
            <person name="Stieglmeier M."/>
            <person name="Klingl A."/>
            <person name="Woyke T."/>
            <person name="Ryan C.M."/>
            <person name="Banfield J.F."/>
        </authorList>
    </citation>
    <scope>NUCLEOTIDE SEQUENCE [LARGE SCALE GENOMIC DNA]</scope>
</reference>
<dbReference type="AlphaFoldDB" id="A0A2M7W3A5"/>
<dbReference type="Proteomes" id="UP000228952">
    <property type="component" value="Unassembled WGS sequence"/>
</dbReference>
<sequence length="190" mass="21534">MGIPYNRIEGYGTSDRLIIRNQGVDPRSKAPGDTRDGRDRIIVLNRDTEKETARSEGMLVFVEPGTARKAFKLITDTKQDSKIQPWEFRILQEKPQGAKHYRSIRSNADVENFCRLFLFLVRKDEAGQVNREKIKVGEAFCAPQIGMPAVIVRAKGEYRRDGKFREVIITKPLTETQSTAVLRVARAAAV</sequence>
<evidence type="ECO:0000313" key="2">
    <source>
        <dbReference type="Proteomes" id="UP000228952"/>
    </source>
</evidence>
<organism evidence="1 2">
    <name type="scientific">Candidatus Dojkabacteria bacterium CG_4_10_14_0_2_um_filter_Dojkabacteria_WS6_41_15</name>
    <dbReference type="NCBI Taxonomy" id="2014249"/>
    <lineage>
        <taxon>Bacteria</taxon>
        <taxon>Candidatus Dojkabacteria</taxon>
    </lineage>
</organism>
<gene>
    <name evidence="1" type="ORF">COX64_00045</name>
</gene>
<accession>A0A2M7W3A5</accession>